<feature type="region of interest" description="N-terminal hotdog fold" evidence="4">
    <location>
        <begin position="1431"/>
        <end position="1560"/>
    </location>
</feature>
<feature type="region of interest" description="C-terminal hotdog fold" evidence="4">
    <location>
        <begin position="1572"/>
        <end position="1716"/>
    </location>
</feature>
<comment type="similarity">
    <text evidence="5">Belongs to the thiolase-like superfamily. Beta-ketoacyl-ACP synthases family.</text>
</comment>
<dbReference type="SUPFAM" id="SSF53901">
    <property type="entry name" value="Thiolase-like"/>
    <property type="match status" value="2"/>
</dbReference>
<dbReference type="Pfam" id="PF08659">
    <property type="entry name" value="KR"/>
    <property type="match status" value="1"/>
</dbReference>
<keyword evidence="9" id="KW-1185">Reference proteome</keyword>
<organism evidence="8 9">
    <name type="scientific">Pendulispora rubella</name>
    <dbReference type="NCBI Taxonomy" id="2741070"/>
    <lineage>
        <taxon>Bacteria</taxon>
        <taxon>Pseudomonadati</taxon>
        <taxon>Myxococcota</taxon>
        <taxon>Myxococcia</taxon>
        <taxon>Myxococcales</taxon>
        <taxon>Sorangiineae</taxon>
        <taxon>Pendulisporaceae</taxon>
        <taxon>Pendulispora</taxon>
    </lineage>
</organism>
<keyword evidence="1" id="KW-0596">Phosphopantetheine</keyword>
<evidence type="ECO:0000259" key="6">
    <source>
        <dbReference type="PROSITE" id="PS52004"/>
    </source>
</evidence>
<dbReference type="Pfam" id="PF00109">
    <property type="entry name" value="ketoacyl-synt"/>
    <property type="match status" value="2"/>
</dbReference>
<dbReference type="InterPro" id="IPR057326">
    <property type="entry name" value="KR_dom"/>
</dbReference>
<evidence type="ECO:0000256" key="2">
    <source>
        <dbReference type="ARBA" id="ARBA00022553"/>
    </source>
</evidence>
<dbReference type="PROSITE" id="PS52019">
    <property type="entry name" value="PKS_MFAS_DH"/>
    <property type="match status" value="1"/>
</dbReference>
<evidence type="ECO:0000256" key="5">
    <source>
        <dbReference type="RuleBase" id="RU003694"/>
    </source>
</evidence>
<evidence type="ECO:0000259" key="7">
    <source>
        <dbReference type="PROSITE" id="PS52019"/>
    </source>
</evidence>
<dbReference type="Pfam" id="PF02801">
    <property type="entry name" value="Ketoacyl-synt_C"/>
    <property type="match status" value="1"/>
</dbReference>
<dbReference type="CDD" id="cd00833">
    <property type="entry name" value="PKS"/>
    <property type="match status" value="1"/>
</dbReference>
<evidence type="ECO:0000256" key="1">
    <source>
        <dbReference type="ARBA" id="ARBA00022450"/>
    </source>
</evidence>
<dbReference type="Gene3D" id="3.40.47.10">
    <property type="match status" value="2"/>
</dbReference>
<dbReference type="InterPro" id="IPR016039">
    <property type="entry name" value="Thiolase-like"/>
</dbReference>
<reference evidence="8" key="1">
    <citation type="submission" date="2021-12" db="EMBL/GenBank/DDBJ databases">
        <title>Discovery of the Pendulisporaceae a myxobacterial family with distinct sporulation behavior and unique specialized metabolism.</title>
        <authorList>
            <person name="Garcia R."/>
            <person name="Popoff A."/>
            <person name="Bader C.D."/>
            <person name="Loehr J."/>
            <person name="Walesch S."/>
            <person name="Walt C."/>
            <person name="Boldt J."/>
            <person name="Bunk B."/>
            <person name="Haeckl F.J.F.P.J."/>
            <person name="Gunesch A.P."/>
            <person name="Birkelbach J."/>
            <person name="Nuebel U."/>
            <person name="Pietschmann T."/>
            <person name="Bach T."/>
            <person name="Mueller R."/>
        </authorList>
    </citation>
    <scope>NUCLEOTIDE SEQUENCE</scope>
    <source>
        <strain evidence="8">MSr11367</strain>
    </source>
</reference>
<gene>
    <name evidence="8" type="ORF">LVJ94_01620</name>
</gene>
<dbReference type="SUPFAM" id="SSF51735">
    <property type="entry name" value="NAD(P)-binding Rossmann-fold domains"/>
    <property type="match status" value="1"/>
</dbReference>
<dbReference type="InterPro" id="IPR014031">
    <property type="entry name" value="Ketoacyl_synth_C"/>
</dbReference>
<dbReference type="PROSITE" id="PS52004">
    <property type="entry name" value="KS3_2"/>
    <property type="match status" value="1"/>
</dbReference>
<dbReference type="InterPro" id="IPR050091">
    <property type="entry name" value="PKS_NRPS_Biosynth_Enz"/>
</dbReference>
<dbReference type="InterPro" id="IPR049552">
    <property type="entry name" value="PKS_DH_N"/>
</dbReference>
<protein>
    <submittedName>
        <fullName evidence="8">SDR family oxidoreductase</fullName>
    </submittedName>
</protein>
<dbReference type="InterPro" id="IPR020807">
    <property type="entry name" value="PKS_DH"/>
</dbReference>
<name>A0ABZ2L4U2_9BACT</name>
<feature type="domain" description="Ketosynthase family 3 (KS3)" evidence="6">
    <location>
        <begin position="155"/>
        <end position="588"/>
    </location>
</feature>
<feature type="active site" description="Proton donor; for dehydratase activity" evidence="4">
    <location>
        <position position="1630"/>
    </location>
</feature>
<evidence type="ECO:0000313" key="8">
    <source>
        <dbReference type="EMBL" id="WXB05962.1"/>
    </source>
</evidence>
<dbReference type="InterPro" id="IPR014030">
    <property type="entry name" value="Ketoacyl_synth_N"/>
</dbReference>
<evidence type="ECO:0000313" key="9">
    <source>
        <dbReference type="Proteomes" id="UP001374803"/>
    </source>
</evidence>
<keyword evidence="2" id="KW-0597">Phosphoprotein</keyword>
<dbReference type="InterPro" id="IPR049900">
    <property type="entry name" value="PKS_mFAS_DH"/>
</dbReference>
<evidence type="ECO:0000256" key="3">
    <source>
        <dbReference type="ARBA" id="ARBA00022679"/>
    </source>
</evidence>
<dbReference type="Pfam" id="PF21089">
    <property type="entry name" value="PKS_DH_N"/>
    <property type="match status" value="1"/>
</dbReference>
<dbReference type="Proteomes" id="UP001374803">
    <property type="component" value="Chromosome"/>
</dbReference>
<dbReference type="SMART" id="SM00825">
    <property type="entry name" value="PKS_KS"/>
    <property type="match status" value="1"/>
</dbReference>
<accession>A0ABZ2L4U2</accession>
<dbReference type="SMART" id="SM00822">
    <property type="entry name" value="PKS_KR"/>
    <property type="match status" value="1"/>
</dbReference>
<dbReference type="InterPro" id="IPR020841">
    <property type="entry name" value="PKS_Beta-ketoAc_synthase_dom"/>
</dbReference>
<evidence type="ECO:0000256" key="4">
    <source>
        <dbReference type="PROSITE-ProRule" id="PRU01363"/>
    </source>
</evidence>
<dbReference type="Gene3D" id="3.10.129.110">
    <property type="entry name" value="Polyketide synthase dehydratase"/>
    <property type="match status" value="1"/>
</dbReference>
<dbReference type="Gene3D" id="3.40.50.720">
    <property type="entry name" value="NAD(P)-binding Rossmann-like Domain"/>
    <property type="match status" value="1"/>
</dbReference>
<dbReference type="SMART" id="SM00826">
    <property type="entry name" value="PKS_DH"/>
    <property type="match status" value="1"/>
</dbReference>
<dbReference type="PANTHER" id="PTHR43775:SF51">
    <property type="entry name" value="INACTIVE PHENOLPHTHIOCEROL SYNTHESIS POLYKETIDE SYNTHASE TYPE I PKS1-RELATED"/>
    <property type="match status" value="1"/>
</dbReference>
<sequence>MMNRIVSISGEVPLAERMAAAFPTDRVVRGPSSEADVVVVALGNAIPFVPEDVQAAWSGVHPRSVVLVRSMASDERDGALAALREAVARAGMARSRICVNALAIVGIDDVKDAWVEALRYLAGPAAPWTTGQCLVVDGALARASKEPVSFPTAQEDDVVVVGMGLAVPGASSPQAFWELLRQGEPVFGEPGERWDIQDIWSPDPQTPDRTYSRVSGFMKAFQPHPSLQGKEKEPHELTALWLRHCIAQASESVSIRPGDRHVLAVGLTVDGSHHLEQSLVLREVRRHLPHRDEALDARLRALYPLAVDEPAQVLPYSIARQAAVDLPSDTEIVVLDTACSSALYSIDVGVRALRAGEADVALCGGAFALSINNLVLFSKLRGLSRSGAVRPLDRASDGVLFSDGAALLTLKTYARASADGDRILGFITGFGGSSDGRGKAIYAPNPAGQRIALRRAWSAAHVTPEDVDWVIAHATGTPTGDRTELSVLASLSEESKAKVWTVSSNKGTFGHTGWAAGAVSAVHALMALQHEIIPAQSGFEELPKGLEATDFTVPRADIPWPAEEQKSRTVGVSAMGFGGTNAHLMISDAPPRRESSPRAQPLDPIVCVAWSAHLPGEPGNEAVQQWLSGAKPAWPAAFGEHYPMPSPVHMRLAPSAIEAMDRSQLMAVRCADMLTEKRPLAPEWVDRCGVFVGHSGATRAAVRHDMRSYLAGLATHLGASIPEFEQRLTAPIQQAIPAAKEDSYPGIMPNIIAARIAQRLDLHGPNMTLDAGLDSFASALLTSARSLRDREIDVALALGVSAAAEHAKPHEGRESAEAAVGVMLTRESFAREHGLTILARVDLDRAGQGRSGSMRASVSDQRVYHGAEGAVAFLRAMHDPNRTSTLLPWEDAHTPAITITPAASIAPSLGQVMQRHQLALRAVRARAVRAALEAIPPNSVVVCDDFAALPPRAVPESCLCVRLGTGSLVAEQIAASGQTFGHVRIVLLGTAASDDVGFQRVLAVNDAAFGAAQACAARLDEGGSMGMLLLDAFAGDVPRPAVGLFGGMARSLERELLGAQIFVLATDTRDISQGLSELAEESALHRHLPIAYRQGGSRLELRLEPTAPPTDEARGLGVDEPVVVASGGARGLTAQLVRELLSGSRPRAVWLLGTGPALAPDAPTSLPPKAQAIREWMQQSPNEKPAALNRRYEAAVRDAERARTIQEMQQRWGHDRVHYRMCDVQDAEAVHRVIDEIVATHGRVDVVVHGAGLVRSAALARKSLADYRFVRDVKVLGDRYLRSALAKHSQPSNPMPSLWCSLSSVGAILGMRGEADYDAGNEYIQLAAANARAEGRDEVALMSGLWVESGLAAKYVTGDPLKSGLGDYTQLTDAQGTEFFRTELAGRRPSGLGTTWLGEAEWAALHLKAPGLREASLAPSLTPPPSSVFLPEQPESCEGDGRDGRKATWRFQLGLDRHPWLLQHLVDERPTVPGTFLMAMAVEAANGLAPGQIPIRITDMVLSRFLRAPLSHWPRPVVITASQEAQEAGCVHVTIASPPQGAVPSQEYTRMKVWFAEARAPRERLSSASQPTQTVEVPDVYGLNGPVSLSGVFANMRRVSLHEDGGSASLSLPPIDAPLDGLPIPSIALDALLRTVILDGRRPGSLALVVPTAIASVELLELGSDKAWREHWGDGVTLRHWSRSAGGQCVAIAPDGTVLLRISGISTAVRATYEREQKRWSRPMLGSSV</sequence>
<dbReference type="RefSeq" id="WP_394835612.1">
    <property type="nucleotide sequence ID" value="NZ_CP089929.1"/>
</dbReference>
<feature type="domain" description="PKS/mFAS DH" evidence="7">
    <location>
        <begin position="1431"/>
        <end position="1716"/>
    </location>
</feature>
<dbReference type="EMBL" id="CP089983">
    <property type="protein sequence ID" value="WXB05962.1"/>
    <property type="molecule type" value="Genomic_DNA"/>
</dbReference>
<keyword evidence="3 5" id="KW-0808">Transferase</keyword>
<dbReference type="InterPro" id="IPR036291">
    <property type="entry name" value="NAD(P)-bd_dom_sf"/>
</dbReference>
<dbReference type="InterPro" id="IPR013968">
    <property type="entry name" value="PKS_KR"/>
</dbReference>
<feature type="active site" description="Proton acceptor; for dehydratase activity" evidence="4">
    <location>
        <position position="1464"/>
    </location>
</feature>
<dbReference type="PANTHER" id="PTHR43775">
    <property type="entry name" value="FATTY ACID SYNTHASE"/>
    <property type="match status" value="1"/>
</dbReference>
<proteinExistence type="inferred from homology"/>
<dbReference type="InterPro" id="IPR042104">
    <property type="entry name" value="PKS_dehydratase_sf"/>
</dbReference>